<proteinExistence type="predicted"/>
<organism evidence="1">
    <name type="scientific">uncultured Planctomycetota bacterium</name>
    <dbReference type="NCBI Taxonomy" id="120965"/>
    <lineage>
        <taxon>Bacteria</taxon>
        <taxon>Pseudomonadati</taxon>
        <taxon>Planctomycetota</taxon>
        <taxon>environmental samples</taxon>
    </lineage>
</organism>
<dbReference type="EMBL" id="AP011706">
    <property type="protein sequence ID" value="BAL54987.1"/>
    <property type="molecule type" value="Genomic_DNA"/>
</dbReference>
<dbReference type="SUPFAM" id="SSF52518">
    <property type="entry name" value="Thiamin diphosphate-binding fold (THDP-binding)"/>
    <property type="match status" value="1"/>
</dbReference>
<gene>
    <name evidence="1" type="ORF">HGMM_F22C11C02</name>
</gene>
<reference evidence="1" key="1">
    <citation type="journal article" date="2005" name="Environ. Microbiol.">
        <title>Genetic and functional properties of uncultivated thermophilic crenarchaeotes from a subsurface gold mine as revealed by analysis of genome fragments.</title>
        <authorList>
            <person name="Nunoura T."/>
            <person name="Hirayama H."/>
            <person name="Takami H."/>
            <person name="Oida H."/>
            <person name="Nishi S."/>
            <person name="Shimamura S."/>
            <person name="Suzuki Y."/>
            <person name="Inagaki F."/>
            <person name="Takai K."/>
            <person name="Nealson K.H."/>
            <person name="Horikoshi K."/>
        </authorList>
    </citation>
    <scope>NUCLEOTIDE SEQUENCE</scope>
</reference>
<dbReference type="InterPro" id="IPR029061">
    <property type="entry name" value="THDP-binding"/>
</dbReference>
<reference evidence="1" key="2">
    <citation type="journal article" date="2012" name="PLoS ONE">
        <title>A Deeply Branching Thermophilic Bacterium with an Ancient Acetyl-CoA Pathway Dominates a Subsurface Ecosystem.</title>
        <authorList>
            <person name="Takami H."/>
            <person name="Noguchi H."/>
            <person name="Takaki Y."/>
            <person name="Uchiyama I."/>
            <person name="Toyoda A."/>
            <person name="Nishi S."/>
            <person name="Chee G.-J."/>
            <person name="Arai W."/>
            <person name="Nunoura T."/>
            <person name="Itoh T."/>
            <person name="Hattori M."/>
            <person name="Takai K."/>
        </authorList>
    </citation>
    <scope>NUCLEOTIDE SEQUENCE</scope>
</reference>
<evidence type="ECO:0000313" key="1">
    <source>
        <dbReference type="EMBL" id="BAL54987.1"/>
    </source>
</evidence>
<protein>
    <submittedName>
        <fullName evidence="1">Hypothetical conserved protein</fullName>
    </submittedName>
</protein>
<sequence>MIDGRELVAGLINQGVTHWLWIPDSELGRWEDALVADSRLYLLRVSREAEAIAIAAGLMLGGKRPIVAMQCTGFFDAGDAFRNVVHDLHLPLFLILGIRNYLAHQERRTKDSCPRFTIPIIEAWSVPFQILSPEARAADLIHLYVEAQRKKRPFIACIPE</sequence>
<name>H5SFQ1_9BACT</name>
<accession>H5SFQ1</accession>
<dbReference type="Gene3D" id="3.40.50.970">
    <property type="match status" value="1"/>
</dbReference>
<dbReference type="AlphaFoldDB" id="H5SFQ1"/>